<keyword evidence="2" id="KW-0732">Signal</keyword>
<evidence type="ECO:0000313" key="3">
    <source>
        <dbReference type="EMBL" id="BDY12250.1"/>
    </source>
</evidence>
<gene>
    <name evidence="3" type="ORF">HCR_05620</name>
</gene>
<evidence type="ECO:0000313" key="4">
    <source>
        <dbReference type="Proteomes" id="UP001321445"/>
    </source>
</evidence>
<keyword evidence="4" id="KW-1185">Reference proteome</keyword>
<feature type="region of interest" description="Disordered" evidence="1">
    <location>
        <begin position="187"/>
        <end position="208"/>
    </location>
</feature>
<protein>
    <recommendedName>
        <fullName evidence="5">DUF4468 domain-containing protein</fullName>
    </recommendedName>
</protein>
<evidence type="ECO:0008006" key="5">
    <source>
        <dbReference type="Google" id="ProtNLM"/>
    </source>
</evidence>
<proteinExistence type="predicted"/>
<name>A0ABN6WSY5_9BACT</name>
<dbReference type="SUPFAM" id="SSF47162">
    <property type="entry name" value="Apolipoprotein"/>
    <property type="match status" value="1"/>
</dbReference>
<dbReference type="RefSeq" id="WP_286337451.1">
    <property type="nucleotide sequence ID" value="NZ_AP027370.1"/>
</dbReference>
<feature type="signal peptide" evidence="2">
    <location>
        <begin position="1"/>
        <end position="20"/>
    </location>
</feature>
<dbReference type="Gene3D" id="1.20.120.20">
    <property type="entry name" value="Apolipoprotein"/>
    <property type="match status" value="1"/>
</dbReference>
<evidence type="ECO:0000256" key="1">
    <source>
        <dbReference type="SAM" id="MobiDB-lite"/>
    </source>
</evidence>
<accession>A0ABN6WSY5</accession>
<dbReference type="Proteomes" id="UP001321445">
    <property type="component" value="Chromosome"/>
</dbReference>
<reference evidence="3 4" key="1">
    <citation type="submission" date="2023-03" db="EMBL/GenBank/DDBJ databases">
        <title>Description of Hydrogenimonas sp. ISO32.</title>
        <authorList>
            <person name="Mino S."/>
            <person name="Fukazawa S."/>
            <person name="Sawabe T."/>
        </authorList>
    </citation>
    <scope>NUCLEOTIDE SEQUENCE [LARGE SCALE GENOMIC DNA]</scope>
    <source>
        <strain evidence="3 4">ISO32</strain>
    </source>
</reference>
<sequence length="208" mass="23588">MKKLTALVAAALFLLGGCAAKPKEMPPHSVAQHFWGAIVHDDLQAAKAYTVRGKIEERALGKVKLKRVVTREARIVNGRAFVPTTLVFTLPVESVASKECNTTMDTELLKIEGRWLVDEIVTMENYEDALHKGVAVCTSIMLEKAIDKGLEHYETLQKELQKNLMEFEKTFEETIEELQRRLQKSIEQMQKRMTPSPRLPEPQEGEKI</sequence>
<dbReference type="PROSITE" id="PS51257">
    <property type="entry name" value="PROKAR_LIPOPROTEIN"/>
    <property type="match status" value="1"/>
</dbReference>
<evidence type="ECO:0000256" key="2">
    <source>
        <dbReference type="SAM" id="SignalP"/>
    </source>
</evidence>
<feature type="chain" id="PRO_5046612067" description="DUF4468 domain-containing protein" evidence="2">
    <location>
        <begin position="21"/>
        <end position="208"/>
    </location>
</feature>
<organism evidence="3 4">
    <name type="scientific">Hydrogenimonas cancrithermarum</name>
    <dbReference type="NCBI Taxonomy" id="2993563"/>
    <lineage>
        <taxon>Bacteria</taxon>
        <taxon>Pseudomonadati</taxon>
        <taxon>Campylobacterota</taxon>
        <taxon>Epsilonproteobacteria</taxon>
        <taxon>Campylobacterales</taxon>
        <taxon>Hydrogenimonadaceae</taxon>
        <taxon>Hydrogenimonas</taxon>
    </lineage>
</organism>
<dbReference type="EMBL" id="AP027370">
    <property type="protein sequence ID" value="BDY12250.1"/>
    <property type="molecule type" value="Genomic_DNA"/>
</dbReference>